<accession>A0ABW8JVE3</accession>
<evidence type="ECO:0000313" key="2">
    <source>
        <dbReference type="Proteomes" id="UP001620460"/>
    </source>
</evidence>
<protein>
    <submittedName>
        <fullName evidence="1">Uncharacterized protein</fullName>
    </submittedName>
</protein>
<name>A0ABW8JVE3_9GAMM</name>
<gene>
    <name evidence="1" type="ORF">ISP17_13980</name>
</gene>
<dbReference type="RefSeq" id="WP_404634164.1">
    <property type="nucleotide sequence ID" value="NZ_JADIKM010000003.1"/>
</dbReference>
<proteinExistence type="predicted"/>
<dbReference type="Proteomes" id="UP001620460">
    <property type="component" value="Unassembled WGS sequence"/>
</dbReference>
<organism evidence="1 2">
    <name type="scientific">Dyella ginsengisoli</name>
    <dbReference type="NCBI Taxonomy" id="363848"/>
    <lineage>
        <taxon>Bacteria</taxon>
        <taxon>Pseudomonadati</taxon>
        <taxon>Pseudomonadota</taxon>
        <taxon>Gammaproteobacteria</taxon>
        <taxon>Lysobacterales</taxon>
        <taxon>Rhodanobacteraceae</taxon>
        <taxon>Dyella</taxon>
    </lineage>
</organism>
<sequence>MTLQRVAIEVQRQRCTMRRWLDATTWVIAPGEWGQCQGLDLQRAVAQLIVSRCRMSVRVSDVTRRKAAMTIPADIPGGIEGGVSLPPCRLPQRSRQALNPCASRVDAMHKISPN</sequence>
<evidence type="ECO:0000313" key="1">
    <source>
        <dbReference type="EMBL" id="MFK2905067.1"/>
    </source>
</evidence>
<reference evidence="1 2" key="1">
    <citation type="submission" date="2020-10" db="EMBL/GenBank/DDBJ databases">
        <title>Phylogeny of dyella-like bacteria.</title>
        <authorList>
            <person name="Fu J."/>
        </authorList>
    </citation>
    <scope>NUCLEOTIDE SEQUENCE [LARGE SCALE GENOMIC DNA]</scope>
    <source>
        <strain evidence="1 2">Gsoil3046</strain>
    </source>
</reference>
<comment type="caution">
    <text evidence="1">The sequence shown here is derived from an EMBL/GenBank/DDBJ whole genome shotgun (WGS) entry which is preliminary data.</text>
</comment>
<keyword evidence="2" id="KW-1185">Reference proteome</keyword>
<dbReference type="EMBL" id="JADIKM010000003">
    <property type="protein sequence ID" value="MFK2905067.1"/>
    <property type="molecule type" value="Genomic_DNA"/>
</dbReference>